<sequence length="259" mass="26617">MRPQDEEAALLALPPAAAEDSRAYGPHPSQVIDYYGVGGGRRLTVLHGGFWREAYDRAHLSPLAAELARCGYAVALAEYRRVGGGGGWPATFDDVAQAVETAWDGAEHVVLGHSAGGQLALWAAARGGVSGVVAVSPVADLGYARELRLSDGAVDELIGAEGDLAAVDPVRLPPLGVPAVLVHGTADVDVPVEVSRRYAGVAGARLRELPDVGHYAPLIPGSAAFPELLAALAEVEGHDVPPGGAEAAATQAPVPRSKE</sequence>
<name>A0ABT1PFI3_9ACTN</name>
<reference evidence="4 5" key="1">
    <citation type="submission" date="2022-06" db="EMBL/GenBank/DDBJ databases">
        <title>Draft genome sequence of type strain Streptomyces rubrisoli DSM 42083.</title>
        <authorList>
            <person name="Duangmal K."/>
            <person name="Klaysubun C."/>
        </authorList>
    </citation>
    <scope>NUCLEOTIDE SEQUENCE [LARGE SCALE GENOMIC DNA]</scope>
    <source>
        <strain evidence="4 5">DSM 42083</strain>
    </source>
</reference>
<dbReference type="PANTHER" id="PTHR48081">
    <property type="entry name" value="AB HYDROLASE SUPERFAMILY PROTEIN C4A8.06C"/>
    <property type="match status" value="1"/>
</dbReference>
<keyword evidence="1 4" id="KW-0378">Hydrolase</keyword>
<evidence type="ECO:0000313" key="4">
    <source>
        <dbReference type="EMBL" id="MCQ4044124.1"/>
    </source>
</evidence>
<dbReference type="InterPro" id="IPR029058">
    <property type="entry name" value="AB_hydrolase_fold"/>
</dbReference>
<dbReference type="SUPFAM" id="SSF53474">
    <property type="entry name" value="alpha/beta-Hydrolases"/>
    <property type="match status" value="1"/>
</dbReference>
<dbReference type="InterPro" id="IPR049492">
    <property type="entry name" value="BD-FAE-like_dom"/>
</dbReference>
<dbReference type="Proteomes" id="UP001206206">
    <property type="component" value="Unassembled WGS sequence"/>
</dbReference>
<feature type="region of interest" description="Disordered" evidence="2">
    <location>
        <begin position="240"/>
        <end position="259"/>
    </location>
</feature>
<evidence type="ECO:0000313" key="5">
    <source>
        <dbReference type="Proteomes" id="UP001206206"/>
    </source>
</evidence>
<gene>
    <name evidence="4" type="ORF">NON19_19380</name>
</gene>
<dbReference type="RefSeq" id="WP_255929785.1">
    <property type="nucleotide sequence ID" value="NZ_JANFNH010000023.1"/>
</dbReference>
<feature type="domain" description="BD-FAE-like" evidence="3">
    <location>
        <begin position="45"/>
        <end position="126"/>
    </location>
</feature>
<accession>A0ABT1PFI3</accession>
<dbReference type="Gene3D" id="3.40.50.1820">
    <property type="entry name" value="alpha/beta hydrolase"/>
    <property type="match status" value="1"/>
</dbReference>
<keyword evidence="5" id="KW-1185">Reference proteome</keyword>
<dbReference type="Pfam" id="PF20434">
    <property type="entry name" value="BD-FAE"/>
    <property type="match status" value="1"/>
</dbReference>
<dbReference type="InterPro" id="IPR050300">
    <property type="entry name" value="GDXG_lipolytic_enzyme"/>
</dbReference>
<comment type="caution">
    <text evidence="4">The sequence shown here is derived from an EMBL/GenBank/DDBJ whole genome shotgun (WGS) entry which is preliminary data.</text>
</comment>
<evidence type="ECO:0000256" key="2">
    <source>
        <dbReference type="SAM" id="MobiDB-lite"/>
    </source>
</evidence>
<dbReference type="GO" id="GO:0016787">
    <property type="term" value="F:hydrolase activity"/>
    <property type="evidence" value="ECO:0007669"/>
    <property type="project" value="UniProtKB-KW"/>
</dbReference>
<organism evidence="4 5">
    <name type="scientific">Streptantibioticus rubrisoli</name>
    <dbReference type="NCBI Taxonomy" id="1387313"/>
    <lineage>
        <taxon>Bacteria</taxon>
        <taxon>Bacillati</taxon>
        <taxon>Actinomycetota</taxon>
        <taxon>Actinomycetes</taxon>
        <taxon>Kitasatosporales</taxon>
        <taxon>Streptomycetaceae</taxon>
        <taxon>Streptantibioticus</taxon>
    </lineage>
</organism>
<dbReference type="EMBL" id="JANFNH010000023">
    <property type="protein sequence ID" value="MCQ4044124.1"/>
    <property type="molecule type" value="Genomic_DNA"/>
</dbReference>
<evidence type="ECO:0000259" key="3">
    <source>
        <dbReference type="Pfam" id="PF20434"/>
    </source>
</evidence>
<protein>
    <submittedName>
        <fullName evidence="4">Alpha/beta hydrolase</fullName>
    </submittedName>
</protein>
<proteinExistence type="predicted"/>
<evidence type="ECO:0000256" key="1">
    <source>
        <dbReference type="ARBA" id="ARBA00022801"/>
    </source>
</evidence>